<dbReference type="InterPro" id="IPR004175">
    <property type="entry name" value="RNA_CPDase"/>
</dbReference>
<comment type="function">
    <text evidence="2">Hydrolyzes RNA 2',3'-cyclic phosphodiester to an RNA 2'-phosphomonoester.</text>
</comment>
<reference evidence="3 4" key="1">
    <citation type="submission" date="2019-08" db="EMBL/GenBank/DDBJ databases">
        <title>Identification of a novel species of the genus Boseongicola.</title>
        <authorList>
            <person name="Zhang X.-Q."/>
        </authorList>
    </citation>
    <scope>NUCLEOTIDE SEQUENCE [LARGE SCALE GENOMIC DNA]</scope>
    <source>
        <strain evidence="3 4">HY14</strain>
    </source>
</reference>
<dbReference type="RefSeq" id="WP_148378011.1">
    <property type="nucleotide sequence ID" value="NZ_VSIY01000009.1"/>
</dbReference>
<comment type="similarity">
    <text evidence="2">Belongs to the 2H phosphoesterase superfamily. ThpR family.</text>
</comment>
<dbReference type="HAMAP" id="MF_01940">
    <property type="entry name" value="RNA_CPDase"/>
    <property type="match status" value="1"/>
</dbReference>
<dbReference type="AlphaFoldDB" id="A0A5D0RJS8"/>
<dbReference type="PANTHER" id="PTHR35561:SF1">
    <property type="entry name" value="RNA 2',3'-CYCLIC PHOSPHODIESTERASE"/>
    <property type="match status" value="1"/>
</dbReference>
<organism evidence="3 4">
    <name type="scientific">Maritimibacter fusiformis</name>
    <dbReference type="NCBI Taxonomy" id="2603819"/>
    <lineage>
        <taxon>Bacteria</taxon>
        <taxon>Pseudomonadati</taxon>
        <taxon>Pseudomonadota</taxon>
        <taxon>Alphaproteobacteria</taxon>
        <taxon>Rhodobacterales</taxon>
        <taxon>Roseobacteraceae</taxon>
        <taxon>Maritimibacter</taxon>
    </lineage>
</organism>
<evidence type="ECO:0000313" key="3">
    <source>
        <dbReference type="EMBL" id="TYB80948.1"/>
    </source>
</evidence>
<comment type="catalytic activity">
    <reaction evidence="2">
        <text>a 3'-end 2',3'-cyclophospho-ribonucleotide-RNA + H2O = a 3'-end 2'-phospho-ribonucleotide-RNA + H(+)</text>
        <dbReference type="Rhea" id="RHEA:11828"/>
        <dbReference type="Rhea" id="RHEA-COMP:10464"/>
        <dbReference type="Rhea" id="RHEA-COMP:17353"/>
        <dbReference type="ChEBI" id="CHEBI:15377"/>
        <dbReference type="ChEBI" id="CHEBI:15378"/>
        <dbReference type="ChEBI" id="CHEBI:83064"/>
        <dbReference type="ChEBI" id="CHEBI:173113"/>
        <dbReference type="EC" id="3.1.4.58"/>
    </reaction>
</comment>
<feature type="short sequence motif" description="HXTX 2" evidence="2">
    <location>
        <begin position="119"/>
        <end position="122"/>
    </location>
</feature>
<dbReference type="Gene3D" id="3.90.1140.10">
    <property type="entry name" value="Cyclic phosphodiesterase"/>
    <property type="match status" value="1"/>
</dbReference>
<comment type="caution">
    <text evidence="3">The sequence shown here is derived from an EMBL/GenBank/DDBJ whole genome shotgun (WGS) entry which is preliminary data.</text>
</comment>
<dbReference type="SUPFAM" id="SSF55144">
    <property type="entry name" value="LigT-like"/>
    <property type="match status" value="1"/>
</dbReference>
<sequence>MRAFVTLDLPEALIAPLTRLQAGLDVGRAVPEDNLHLTLAFLGEVSAAALSDLALGLEGLSLAPVELSLRGLDLFGGRKPGVLFAAVEATPDLTRLHAKVLQAVRAAGIGMGRERFRPHVTIARLPRVLGPKHERRLADFLHLNGAFSTPPATATSVTIYESHLRPEGPLHLPLASVDLRSQATP</sequence>
<evidence type="ECO:0000256" key="1">
    <source>
        <dbReference type="ARBA" id="ARBA00022801"/>
    </source>
</evidence>
<dbReference type="EC" id="3.1.4.58" evidence="2"/>
<dbReference type="EMBL" id="VSIY01000009">
    <property type="protein sequence ID" value="TYB80948.1"/>
    <property type="molecule type" value="Genomic_DNA"/>
</dbReference>
<dbReference type="Proteomes" id="UP000322080">
    <property type="component" value="Unassembled WGS sequence"/>
</dbReference>
<keyword evidence="4" id="KW-1185">Reference proteome</keyword>
<feature type="active site" description="Proton acceptor" evidence="2">
    <location>
        <position position="119"/>
    </location>
</feature>
<dbReference type="InterPro" id="IPR009097">
    <property type="entry name" value="Cyclic_Pdiesterase"/>
</dbReference>
<dbReference type="GO" id="GO:0004113">
    <property type="term" value="F:2',3'-cyclic-nucleotide 3'-phosphodiesterase activity"/>
    <property type="evidence" value="ECO:0007669"/>
    <property type="project" value="InterPro"/>
</dbReference>
<dbReference type="Pfam" id="PF13563">
    <property type="entry name" value="2_5_RNA_ligase2"/>
    <property type="match status" value="1"/>
</dbReference>
<dbReference type="NCBIfam" id="TIGR02258">
    <property type="entry name" value="2_5_ligase"/>
    <property type="match status" value="1"/>
</dbReference>
<protein>
    <recommendedName>
        <fullName evidence="2">RNA 2',3'-cyclic phosphodiesterase</fullName>
        <shortName evidence="2">RNA 2',3'-CPDase</shortName>
        <ecNumber evidence="2">3.1.4.58</ecNumber>
    </recommendedName>
</protein>
<evidence type="ECO:0000313" key="4">
    <source>
        <dbReference type="Proteomes" id="UP000322080"/>
    </source>
</evidence>
<proteinExistence type="inferred from homology"/>
<evidence type="ECO:0000256" key="2">
    <source>
        <dbReference type="HAMAP-Rule" id="MF_01940"/>
    </source>
</evidence>
<feature type="short sequence motif" description="HXTX 1" evidence="2">
    <location>
        <begin position="36"/>
        <end position="39"/>
    </location>
</feature>
<gene>
    <name evidence="3" type="primary">thpR</name>
    <name evidence="3" type="ORF">FVF75_10875</name>
</gene>
<feature type="active site" description="Proton donor" evidence="2">
    <location>
        <position position="36"/>
    </location>
</feature>
<keyword evidence="1 2" id="KW-0378">Hydrolase</keyword>
<dbReference type="PANTHER" id="PTHR35561">
    <property type="entry name" value="RNA 2',3'-CYCLIC PHOSPHODIESTERASE"/>
    <property type="match status" value="1"/>
</dbReference>
<accession>A0A5D0RJS8</accession>
<name>A0A5D0RJS8_9RHOB</name>
<dbReference type="GO" id="GO:0008664">
    <property type="term" value="F:RNA 2',3'-cyclic 3'-phosphodiesterase activity"/>
    <property type="evidence" value="ECO:0007669"/>
    <property type="project" value="UniProtKB-EC"/>
</dbReference>